<accession>A0AAN9EA43</accession>
<reference evidence="1 2" key="1">
    <citation type="submission" date="2024-01" db="EMBL/GenBank/DDBJ databases">
        <title>The genomes of 5 underutilized Papilionoideae crops provide insights into root nodulation and disease resistanc.</title>
        <authorList>
            <person name="Yuan L."/>
        </authorList>
    </citation>
    <scope>NUCLEOTIDE SEQUENCE [LARGE SCALE GENOMIC DNA]</scope>
    <source>
        <strain evidence="1">ZHUSHIDOU_FW_LH</strain>
        <tissue evidence="1">Leaf</tissue>
    </source>
</reference>
<dbReference type="AlphaFoldDB" id="A0AAN9EA43"/>
<protein>
    <submittedName>
        <fullName evidence="1">Uncharacterized protein</fullName>
    </submittedName>
</protein>
<proteinExistence type="predicted"/>
<evidence type="ECO:0000313" key="1">
    <source>
        <dbReference type="EMBL" id="KAK7245962.1"/>
    </source>
</evidence>
<dbReference type="EMBL" id="JAYWIO010000008">
    <property type="protein sequence ID" value="KAK7245962.1"/>
    <property type="molecule type" value="Genomic_DNA"/>
</dbReference>
<name>A0AAN9EA43_CROPI</name>
<dbReference type="Proteomes" id="UP001372338">
    <property type="component" value="Unassembled WGS sequence"/>
</dbReference>
<sequence length="107" mass="11735">MLSPLTTVPLQPCDLRVANPSSTREKETGKTREWCRSLNRRRCGCSEPTEPTKGSCLEYPPPEEHKLHRNGFRPSLSMYGYGDVGDGNGDCNGALLYNGLGLVGTHV</sequence>
<gene>
    <name evidence="1" type="ORF">RIF29_40816</name>
</gene>
<keyword evidence="2" id="KW-1185">Reference proteome</keyword>
<organism evidence="1 2">
    <name type="scientific">Crotalaria pallida</name>
    <name type="common">Smooth rattlebox</name>
    <name type="synonym">Crotalaria striata</name>
    <dbReference type="NCBI Taxonomy" id="3830"/>
    <lineage>
        <taxon>Eukaryota</taxon>
        <taxon>Viridiplantae</taxon>
        <taxon>Streptophyta</taxon>
        <taxon>Embryophyta</taxon>
        <taxon>Tracheophyta</taxon>
        <taxon>Spermatophyta</taxon>
        <taxon>Magnoliopsida</taxon>
        <taxon>eudicotyledons</taxon>
        <taxon>Gunneridae</taxon>
        <taxon>Pentapetalae</taxon>
        <taxon>rosids</taxon>
        <taxon>fabids</taxon>
        <taxon>Fabales</taxon>
        <taxon>Fabaceae</taxon>
        <taxon>Papilionoideae</taxon>
        <taxon>50 kb inversion clade</taxon>
        <taxon>genistoids sensu lato</taxon>
        <taxon>core genistoids</taxon>
        <taxon>Crotalarieae</taxon>
        <taxon>Crotalaria</taxon>
    </lineage>
</organism>
<comment type="caution">
    <text evidence="1">The sequence shown here is derived from an EMBL/GenBank/DDBJ whole genome shotgun (WGS) entry which is preliminary data.</text>
</comment>
<evidence type="ECO:0000313" key="2">
    <source>
        <dbReference type="Proteomes" id="UP001372338"/>
    </source>
</evidence>